<protein>
    <submittedName>
        <fullName evidence="2">Testis-specific Y-encoded-like protein 2</fullName>
    </submittedName>
</protein>
<keyword evidence="3" id="KW-1185">Reference proteome</keyword>
<dbReference type="Proteomes" id="UP001266305">
    <property type="component" value="Unassembled WGS sequence"/>
</dbReference>
<feature type="compositionally biased region" description="Basic and acidic residues" evidence="1">
    <location>
        <begin position="121"/>
        <end position="134"/>
    </location>
</feature>
<evidence type="ECO:0000256" key="1">
    <source>
        <dbReference type="SAM" id="MobiDB-lite"/>
    </source>
</evidence>
<feature type="compositionally biased region" description="Acidic residues" evidence="1">
    <location>
        <begin position="100"/>
        <end position="120"/>
    </location>
</feature>
<reference evidence="2 3" key="1">
    <citation type="submission" date="2023-05" db="EMBL/GenBank/DDBJ databases">
        <title>B98-5 Cell Line De Novo Hybrid Assembly: An Optical Mapping Approach.</title>
        <authorList>
            <person name="Kananen K."/>
            <person name="Auerbach J.A."/>
            <person name="Kautto E."/>
            <person name="Blachly J.S."/>
        </authorList>
    </citation>
    <scope>NUCLEOTIDE SEQUENCE [LARGE SCALE GENOMIC DNA]</scope>
    <source>
        <strain evidence="2">B95-8</strain>
        <tissue evidence="2">Cell line</tissue>
    </source>
</reference>
<dbReference type="EMBL" id="JASSZA010000023">
    <property type="protein sequence ID" value="KAK2083261.1"/>
    <property type="molecule type" value="Genomic_DNA"/>
</dbReference>
<proteinExistence type="predicted"/>
<evidence type="ECO:0000313" key="2">
    <source>
        <dbReference type="EMBL" id="KAK2083261.1"/>
    </source>
</evidence>
<feature type="compositionally biased region" description="Acidic residues" evidence="1">
    <location>
        <begin position="160"/>
        <end position="203"/>
    </location>
</feature>
<accession>A0ABQ9TEV0</accession>
<gene>
    <name evidence="2" type="primary">TSPYL2_1</name>
    <name evidence="2" type="ORF">P7K49_038497</name>
</gene>
<name>A0ABQ9TEV0_SAGOE</name>
<organism evidence="2 3">
    <name type="scientific">Saguinus oedipus</name>
    <name type="common">Cotton-top tamarin</name>
    <name type="synonym">Oedipomidas oedipus</name>
    <dbReference type="NCBI Taxonomy" id="9490"/>
    <lineage>
        <taxon>Eukaryota</taxon>
        <taxon>Metazoa</taxon>
        <taxon>Chordata</taxon>
        <taxon>Craniata</taxon>
        <taxon>Vertebrata</taxon>
        <taxon>Euteleostomi</taxon>
        <taxon>Mammalia</taxon>
        <taxon>Eutheria</taxon>
        <taxon>Euarchontoglires</taxon>
        <taxon>Primates</taxon>
        <taxon>Haplorrhini</taxon>
        <taxon>Platyrrhini</taxon>
        <taxon>Cebidae</taxon>
        <taxon>Callitrichinae</taxon>
        <taxon>Saguinus</taxon>
    </lineage>
</organism>
<comment type="caution">
    <text evidence="2">The sequence shown here is derived from an EMBL/GenBank/DDBJ whole genome shotgun (WGS) entry which is preliminary data.</text>
</comment>
<evidence type="ECO:0000313" key="3">
    <source>
        <dbReference type="Proteomes" id="UP001266305"/>
    </source>
</evidence>
<feature type="region of interest" description="Disordered" evidence="1">
    <location>
        <begin position="79"/>
        <end position="206"/>
    </location>
</feature>
<sequence length="354" mass="39434">MSTPPPTNPILSHSFPYSKTKDRREVVIMEDAPNYYADIFSDISDIDETIHDIKISDFMETTDYFETTDNEITDINENIFDSESPDHNEAPNNETTDNNESADDNETTDNNESADDNNENPEDKNTDDNKENPDNNKNTYSNSFFKGGIWGRHGNNQDSSDSDNEADEDSDDEDNDGNEGDNEGSDDDGNEGDNEGSDDDDRDFEYYEKVIEDFDKEQDDYTDVIEIISDESVEEEEGIEEGIQQDEDIYEEEGIEAVWEEGEDSDDSDVEEVVQIPNGWASPGNGGKTGAPLPPFPVIVGPSPNPCAVWSGHPDPEAGRGRCGPRHSCAVPLEALLPPCSPKFSVPFLFLPRR</sequence>